<organism evidence="6 7">
    <name type="scientific">Mytilus coruscus</name>
    <name type="common">Sea mussel</name>
    <dbReference type="NCBI Taxonomy" id="42192"/>
    <lineage>
        <taxon>Eukaryota</taxon>
        <taxon>Metazoa</taxon>
        <taxon>Spiralia</taxon>
        <taxon>Lophotrochozoa</taxon>
        <taxon>Mollusca</taxon>
        <taxon>Bivalvia</taxon>
        <taxon>Autobranchia</taxon>
        <taxon>Pteriomorphia</taxon>
        <taxon>Mytilida</taxon>
        <taxon>Mytiloidea</taxon>
        <taxon>Mytilidae</taxon>
        <taxon>Mytilinae</taxon>
        <taxon>Mytilus</taxon>
    </lineage>
</organism>
<dbReference type="GO" id="GO:0005576">
    <property type="term" value="C:extracellular region"/>
    <property type="evidence" value="ECO:0007669"/>
    <property type="project" value="UniProtKB-SubCell"/>
</dbReference>
<evidence type="ECO:0000256" key="2">
    <source>
        <dbReference type="ARBA" id="ARBA00022525"/>
    </source>
</evidence>
<keyword evidence="3 4" id="KW-0732">Signal</keyword>
<keyword evidence="7" id="KW-1185">Reference proteome</keyword>
<evidence type="ECO:0000313" key="6">
    <source>
        <dbReference type="EMBL" id="CAC5413721.1"/>
    </source>
</evidence>
<dbReference type="PANTHER" id="PTHR22923">
    <property type="entry name" value="CEREBELLIN-RELATED"/>
    <property type="match status" value="1"/>
</dbReference>
<evidence type="ECO:0000256" key="1">
    <source>
        <dbReference type="ARBA" id="ARBA00004613"/>
    </source>
</evidence>
<sequence length="165" mass="18074">MILLIVLAGVFGQAMAQGGDIPAVAFSAGLTRPLNLTHSETVNFDRIFTNIGSGYDSNSGRFRCPQSGIYVFQFHALSKQDKTVWLQLYHNYHYVVSVYGHTANDYSAGGNSVAIHISKGDEVYVMAVDSKNGAKTYMYGANDEVYCTFSGYLISPVFEEYPVVG</sequence>
<dbReference type="InterPro" id="IPR050822">
    <property type="entry name" value="Cerebellin_Synaptic_Org"/>
</dbReference>
<keyword evidence="2" id="KW-0964">Secreted</keyword>
<protein>
    <submittedName>
        <fullName evidence="6">C1QL</fullName>
    </submittedName>
</protein>
<gene>
    <name evidence="6" type="ORF">MCOR_46588</name>
</gene>
<accession>A0A6J8E3W4</accession>
<dbReference type="InterPro" id="IPR001073">
    <property type="entry name" value="C1q_dom"/>
</dbReference>
<dbReference type="Gene3D" id="2.60.120.40">
    <property type="match status" value="1"/>
</dbReference>
<name>A0A6J8E3W4_MYTCO</name>
<dbReference type="PANTHER" id="PTHR22923:SF113">
    <property type="entry name" value="COMPLEMENT C1Q-LIKE PROTEIN 4"/>
    <property type="match status" value="1"/>
</dbReference>
<feature type="signal peptide" evidence="4">
    <location>
        <begin position="1"/>
        <end position="16"/>
    </location>
</feature>
<evidence type="ECO:0000256" key="3">
    <source>
        <dbReference type="ARBA" id="ARBA00022729"/>
    </source>
</evidence>
<dbReference type="PROSITE" id="PS50871">
    <property type="entry name" value="C1Q"/>
    <property type="match status" value="1"/>
</dbReference>
<feature type="domain" description="C1q" evidence="5">
    <location>
        <begin position="19"/>
        <end position="160"/>
    </location>
</feature>
<dbReference type="OrthoDB" id="6154955at2759"/>
<dbReference type="PRINTS" id="PR00007">
    <property type="entry name" value="COMPLEMNTC1Q"/>
</dbReference>
<dbReference type="AlphaFoldDB" id="A0A6J8E3W4"/>
<evidence type="ECO:0000259" key="5">
    <source>
        <dbReference type="PROSITE" id="PS50871"/>
    </source>
</evidence>
<dbReference type="InterPro" id="IPR008983">
    <property type="entry name" value="Tumour_necrosis_fac-like_dom"/>
</dbReference>
<dbReference type="Proteomes" id="UP000507470">
    <property type="component" value="Unassembled WGS sequence"/>
</dbReference>
<comment type="subcellular location">
    <subcellularLocation>
        <location evidence="1">Secreted</location>
    </subcellularLocation>
</comment>
<dbReference type="SMART" id="SM00110">
    <property type="entry name" value="C1Q"/>
    <property type="match status" value="1"/>
</dbReference>
<feature type="chain" id="PRO_5026774582" evidence="4">
    <location>
        <begin position="17"/>
        <end position="165"/>
    </location>
</feature>
<evidence type="ECO:0000256" key="4">
    <source>
        <dbReference type="SAM" id="SignalP"/>
    </source>
</evidence>
<dbReference type="Pfam" id="PF00386">
    <property type="entry name" value="C1q"/>
    <property type="match status" value="1"/>
</dbReference>
<proteinExistence type="predicted"/>
<reference evidence="6 7" key="1">
    <citation type="submission" date="2020-06" db="EMBL/GenBank/DDBJ databases">
        <authorList>
            <person name="Li R."/>
            <person name="Bekaert M."/>
        </authorList>
    </citation>
    <scope>NUCLEOTIDE SEQUENCE [LARGE SCALE GENOMIC DNA]</scope>
    <source>
        <strain evidence="7">wild</strain>
    </source>
</reference>
<dbReference type="EMBL" id="CACVKT020008219">
    <property type="protein sequence ID" value="CAC5413721.1"/>
    <property type="molecule type" value="Genomic_DNA"/>
</dbReference>
<dbReference type="SUPFAM" id="SSF49842">
    <property type="entry name" value="TNF-like"/>
    <property type="match status" value="1"/>
</dbReference>
<evidence type="ECO:0000313" key="7">
    <source>
        <dbReference type="Proteomes" id="UP000507470"/>
    </source>
</evidence>